<evidence type="ECO:0000313" key="38">
    <source>
        <dbReference type="Proteomes" id="UP000034578"/>
    </source>
</evidence>
<evidence type="ECO:0000313" key="4">
    <source>
        <dbReference type="EMBL" id="KKG36881.1"/>
    </source>
</evidence>
<dbReference type="AlphaFoldDB" id="A0A0F8EAR3"/>
<evidence type="ECO:0000313" key="28">
    <source>
        <dbReference type="Proteomes" id="UP000034227"/>
    </source>
</evidence>
<dbReference type="Proteomes" id="UP000034424">
    <property type="component" value="Unassembled WGS sequence"/>
</dbReference>
<evidence type="ECO:0000313" key="34">
    <source>
        <dbReference type="Proteomes" id="UP000034399"/>
    </source>
</evidence>
<evidence type="ECO:0000313" key="42">
    <source>
        <dbReference type="Proteomes" id="UP000034925"/>
    </source>
</evidence>
<dbReference type="Proteomes" id="UP000034279">
    <property type="component" value="Unassembled WGS sequence"/>
</dbReference>
<evidence type="ECO:0000313" key="27">
    <source>
        <dbReference type="Proteomes" id="UP000034152"/>
    </source>
</evidence>
<dbReference type="Proteomes" id="UP000034142">
    <property type="component" value="Unassembled WGS sequence"/>
</dbReference>
<dbReference type="Proteomes" id="UP000034692">
    <property type="component" value="Unassembled WGS sequence"/>
</dbReference>
<dbReference type="Proteomes" id="UP000034259">
    <property type="component" value="Unassembled WGS sequence"/>
</dbReference>
<evidence type="ECO:0000313" key="44">
    <source>
        <dbReference type="Proteomes" id="UP000034950"/>
    </source>
</evidence>
<dbReference type="EMBL" id="JJPJ01000114">
    <property type="protein sequence ID" value="KKG59733.1"/>
    <property type="molecule type" value="Genomic_DNA"/>
</dbReference>
<accession>A0A0F8EAR3</accession>
<dbReference type="EMBL" id="JJQO01000320">
    <property type="protein sequence ID" value="KKH59433.1"/>
    <property type="molecule type" value="Genomic_DNA"/>
</dbReference>
<evidence type="ECO:0000313" key="29">
    <source>
        <dbReference type="Proteomes" id="UP000034232"/>
    </source>
</evidence>
<evidence type="ECO:0000313" key="22">
    <source>
        <dbReference type="EMBL" id="KKH79760.1"/>
    </source>
</evidence>
<dbReference type="Proteomes" id="UP000034450">
    <property type="component" value="Unassembled WGS sequence"/>
</dbReference>
<reference evidence="23 45" key="2">
    <citation type="submission" date="2018-05" db="EMBL/GenBank/DDBJ databases">
        <title>Methanosarcina gilichinskyana sp. nov., a novel methanogenic archaeon isolated from Holocene permafrost, North East Russia.</title>
        <authorList>
            <person name="Oshurkova V."/>
            <person name="Meer M."/>
            <person name="Bochkareva O."/>
            <person name="Shcherbakova V."/>
        </authorList>
    </citation>
    <scope>NUCLEOTIDE SEQUENCE [LARGE SCALE GENOMIC DNA]</scope>
    <source>
        <strain evidence="23 45">JL01</strain>
    </source>
</reference>
<evidence type="ECO:0000313" key="31">
    <source>
        <dbReference type="Proteomes" id="UP000034279"/>
    </source>
</evidence>
<evidence type="ECO:0000313" key="18">
    <source>
        <dbReference type="EMBL" id="KKH58690.1"/>
    </source>
</evidence>
<evidence type="ECO:0000313" key="14">
    <source>
        <dbReference type="EMBL" id="KKH30346.1"/>
    </source>
</evidence>
<dbReference type="Proteomes" id="UP000034387">
    <property type="component" value="Unassembled WGS sequence"/>
</dbReference>
<gene>
    <name evidence="23" type="ORF">DKM28_05310</name>
    <name evidence="3" type="ORF">DU30_13330</name>
    <name evidence="1" type="ORF">DU31_08600</name>
    <name evidence="13" type="ORF">DU42_10920</name>
    <name evidence="5" type="ORF">DU45_00990</name>
    <name evidence="9" type="ORF">DU46_13105</name>
    <name evidence="2" type="ORF">DU47_12100</name>
    <name evidence="4" type="ORF">DU52_16170</name>
    <name evidence="15" type="ORF">DU54_08295</name>
    <name evidence="10" type="ORF">DU55_07585</name>
    <name evidence="11" type="ORF">DU57_10720</name>
    <name evidence="14" type="ORF">DU58_12475</name>
    <name evidence="12" type="ORF">DU62_11865</name>
    <name evidence="8" type="ORF">DU63_03710</name>
    <name evidence="6" type="ORF">DU64_06710</name>
    <name evidence="7" type="ORF">DU67_08565</name>
    <name evidence="16" type="ORF">DU72_12865</name>
    <name evidence="20" type="ORF">DU73_13540</name>
    <name evidence="18" type="ORF">DU74_16330</name>
    <name evidence="19" type="ORF">DU75_08990</name>
    <name evidence="17" type="ORF">DU76_07930</name>
    <name evidence="22" type="ORF">DU80_10900</name>
    <name evidence="21" type="ORF">DU86_09670</name>
</gene>
<evidence type="ECO:0000313" key="35">
    <source>
        <dbReference type="Proteomes" id="UP000034424"/>
    </source>
</evidence>
<dbReference type="EMBL" id="JJQK01000207">
    <property type="protein sequence ID" value="KKH47776.1"/>
    <property type="molecule type" value="Genomic_DNA"/>
</dbReference>
<dbReference type="EMBL" id="JJOR01000163">
    <property type="protein sequence ID" value="KKF99109.1"/>
    <property type="molecule type" value="Genomic_DNA"/>
</dbReference>
<dbReference type="EMBL" id="JJPL01000032">
    <property type="protein sequence ID" value="KKG67359.1"/>
    <property type="molecule type" value="Genomic_DNA"/>
</dbReference>
<dbReference type="Proteomes" id="UP000034566">
    <property type="component" value="Unassembled WGS sequence"/>
</dbReference>
<dbReference type="Proteomes" id="UP000034399">
    <property type="component" value="Unassembled WGS sequence"/>
</dbReference>
<dbReference type="Proteomes" id="UP000034001">
    <property type="component" value="Unassembled WGS sequence"/>
</dbReference>
<keyword evidence="38" id="KW-1185">Reference proteome</keyword>
<dbReference type="Proteomes" id="UP000034817">
    <property type="component" value="Unassembled WGS sequence"/>
</dbReference>
<evidence type="ECO:0000313" key="15">
    <source>
        <dbReference type="EMBL" id="KKH43309.1"/>
    </source>
</evidence>
<evidence type="ECO:0000313" key="17">
    <source>
        <dbReference type="EMBL" id="KKH54971.1"/>
    </source>
</evidence>
<name>A0A0F8EAR3_METMZ</name>
<evidence type="ECO:0000313" key="1">
    <source>
        <dbReference type="EMBL" id="KKF99109.1"/>
    </source>
</evidence>
<evidence type="ECO:0000313" key="3">
    <source>
        <dbReference type="EMBL" id="KKG32501.1"/>
    </source>
</evidence>
<dbReference type="EMBL" id="JJQP01000302">
    <property type="protein sequence ID" value="KKH61030.1"/>
    <property type="molecule type" value="Genomic_DNA"/>
</dbReference>
<reference evidence="24 25" key="1">
    <citation type="journal article" date="2015" name="ISME J.">
        <title>Genomic and phenotypic differentiation among Methanosarcina mazei populations from Columbia River sediment.</title>
        <authorList>
            <person name="Youngblut N.D."/>
            <person name="Wirth J.S."/>
            <person name="Henriksen J.R."/>
            <person name="Smith M."/>
            <person name="Simon H."/>
            <person name="Metcalf W.W."/>
            <person name="Whitaker R.J."/>
        </authorList>
    </citation>
    <scope>NUCLEOTIDE SEQUENCE [LARGE SCALE GENOMIC DNA]</scope>
    <source>
        <strain evidence="14 28">1.F.A.2.8</strain>
        <strain evidence="15 40">1.H.A.1A.1</strain>
        <strain evidence="16 30">1.H.A.2.1</strain>
        <strain evidence="17 29">1.H.A.2.3</strain>
        <strain evidence="18 36">1.H.A.2.6</strain>
        <strain evidence="19 39">1.H.A.2.7</strain>
        <strain evidence="20">1.H.A.2.8</strain>
        <strain evidence="21 42">1.H.M.1A.1</strain>
        <strain evidence="22 27">1.H.M.2.1</strain>
        <strain evidence="1 26">2.F.A.2.3</strain>
        <strain evidence="2 38">2.F.A.2.4</strain>
        <strain evidence="4 34">3.F.A.1A.1</strain>
        <strain evidence="3 32">3.F.A.1B.1</strain>
        <strain evidence="6 31">3.F.T.1A.2</strain>
        <strain evidence="5 37">3.F.T.1A.4</strain>
        <strain evidence="7 35">3.F.T.2.1</strain>
        <strain evidence="9 25">3.H.A.1A.2</strain>
        <strain evidence="8 24">3.H.A.2.1</strain>
        <strain evidence="10 41">3.H.A.2.4</strain>
        <strain evidence="11 44">3.H.A.2.6</strain>
        <strain evidence="13 33">3.H.M.2.7</strain>
        <strain evidence="12 43">3.H.T.1A.2</strain>
    </source>
</reference>
<dbReference type="EMBL" id="JJPZ01000181">
    <property type="protein sequence ID" value="KKH04844.1"/>
    <property type="molecule type" value="Genomic_DNA"/>
</dbReference>
<dbReference type="EMBL" id="JJPC01000119">
    <property type="protein sequence ID" value="KKG32501.1"/>
    <property type="molecule type" value="Genomic_DNA"/>
</dbReference>
<dbReference type="EMBL" id="JJOS01000032">
    <property type="protein sequence ID" value="KKG04651.1"/>
    <property type="molecule type" value="Genomic_DNA"/>
</dbReference>
<evidence type="ECO:0000313" key="39">
    <source>
        <dbReference type="Proteomes" id="UP000034692"/>
    </source>
</evidence>
<evidence type="ECO:0000313" key="19">
    <source>
        <dbReference type="EMBL" id="KKH59433.1"/>
    </source>
</evidence>
<dbReference type="EMBL" id="JJQD01000060">
    <property type="protein sequence ID" value="KKH30346.1"/>
    <property type="molecule type" value="Genomic_DNA"/>
</dbReference>
<dbReference type="Proteomes" id="UP000034298">
    <property type="component" value="Unassembled WGS sequence"/>
</dbReference>
<evidence type="ECO:0000313" key="45">
    <source>
        <dbReference type="Proteomes" id="UP000300067"/>
    </source>
</evidence>
<evidence type="ECO:0000313" key="30">
    <source>
        <dbReference type="Proteomes" id="UP000034259"/>
    </source>
</evidence>
<dbReference type="Proteomes" id="UP000034074">
    <property type="component" value="Unassembled WGS sequence"/>
</dbReference>
<dbReference type="Proteomes" id="UP000034944">
    <property type="component" value="Unassembled WGS sequence"/>
</dbReference>
<dbReference type="EMBL" id="JJQG01000003">
    <property type="protein sequence ID" value="KKH43309.1"/>
    <property type="molecule type" value="Genomic_DNA"/>
</dbReference>
<evidence type="ECO:0000313" key="7">
    <source>
        <dbReference type="EMBL" id="KKG67359.1"/>
    </source>
</evidence>
<evidence type="ECO:0000313" key="40">
    <source>
        <dbReference type="Proteomes" id="UP000034758"/>
    </source>
</evidence>
<dbReference type="EMBL" id="CP029709">
    <property type="protein sequence ID" value="QCR15551.1"/>
    <property type="molecule type" value="Genomic_DNA"/>
</dbReference>
<evidence type="ECO:0000313" key="43">
    <source>
        <dbReference type="Proteomes" id="UP000034944"/>
    </source>
</evidence>
<evidence type="ECO:0000313" key="8">
    <source>
        <dbReference type="EMBL" id="KKG69541.1"/>
    </source>
</evidence>
<evidence type="ECO:0000313" key="2">
    <source>
        <dbReference type="EMBL" id="KKG04651.1"/>
    </source>
</evidence>
<dbReference type="EMBL" id="JJPX01000080">
    <property type="protein sequence ID" value="KKH10409.1"/>
    <property type="molecule type" value="Genomic_DNA"/>
</dbReference>
<dbReference type="EMBL" id="JJPK01000130">
    <property type="protein sequence ID" value="KKG57443.1"/>
    <property type="molecule type" value="Genomic_DNA"/>
</dbReference>
<evidence type="ECO:0000313" key="6">
    <source>
        <dbReference type="EMBL" id="KKG59733.1"/>
    </source>
</evidence>
<sequence>MPHNGDNSVHAVSSFSGLGEARKFFRIGIYSKKTNKVKTQKKIKLLILSFSAVADIRTDFIQPEV</sequence>
<dbReference type="Proteomes" id="UP000034232">
    <property type="component" value="Unassembled WGS sequence"/>
</dbReference>
<dbReference type="Proteomes" id="UP000034578">
    <property type="component" value="Unassembled WGS sequence"/>
</dbReference>
<evidence type="ECO:0000313" key="26">
    <source>
        <dbReference type="Proteomes" id="UP000034142"/>
    </source>
</evidence>
<evidence type="ECO:0000313" key="21">
    <source>
        <dbReference type="EMBL" id="KKH78282.1"/>
    </source>
</evidence>
<evidence type="ECO:0000313" key="25">
    <source>
        <dbReference type="Proteomes" id="UP000034074"/>
    </source>
</evidence>
<dbReference type="EMBL" id="JJQM01000087">
    <property type="protein sequence ID" value="KKH54971.1"/>
    <property type="molecule type" value="Genomic_DNA"/>
</dbReference>
<dbReference type="Proteomes" id="UP000034227">
    <property type="component" value="Unassembled WGS sequence"/>
</dbReference>
<evidence type="ECO:0000313" key="10">
    <source>
        <dbReference type="EMBL" id="KKG76812.1"/>
    </source>
</evidence>
<dbReference type="EMBL" id="JJPO01000147">
    <property type="protein sequence ID" value="KKG69541.1"/>
    <property type="molecule type" value="Genomic_DNA"/>
</dbReference>
<evidence type="ECO:0000313" key="33">
    <source>
        <dbReference type="Proteomes" id="UP000034387"/>
    </source>
</evidence>
<dbReference type="Proteomes" id="UP000300067">
    <property type="component" value="Chromosome"/>
</dbReference>
<dbReference type="EMBL" id="JJQU01000253">
    <property type="protein sequence ID" value="KKH79760.1"/>
    <property type="molecule type" value="Genomic_DNA"/>
</dbReference>
<evidence type="ECO:0000313" key="32">
    <source>
        <dbReference type="Proteomes" id="UP000034298"/>
    </source>
</evidence>
<evidence type="ECO:0000313" key="23">
    <source>
        <dbReference type="EMBL" id="QCR15551.1"/>
    </source>
</evidence>
<dbReference type="EMBL" id="JJQR01000023">
    <property type="protein sequence ID" value="KKH78282.1"/>
    <property type="molecule type" value="Genomic_DNA"/>
</dbReference>
<dbReference type="EMBL" id="JJQN01000113">
    <property type="protein sequence ID" value="KKH58690.1"/>
    <property type="molecule type" value="Genomic_DNA"/>
</dbReference>
<dbReference type="Proteomes" id="UP000034758">
    <property type="component" value="Unassembled WGS sequence"/>
</dbReference>
<dbReference type="Proteomes" id="UP000034950">
    <property type="component" value="Unassembled WGS sequence"/>
</dbReference>
<organism evidence="4 34">
    <name type="scientific">Methanosarcina mazei</name>
    <name type="common">Methanosarcina frisia</name>
    <dbReference type="NCBI Taxonomy" id="2209"/>
    <lineage>
        <taxon>Archaea</taxon>
        <taxon>Methanobacteriati</taxon>
        <taxon>Methanobacteriota</taxon>
        <taxon>Stenosarchaea group</taxon>
        <taxon>Methanomicrobia</taxon>
        <taxon>Methanosarcinales</taxon>
        <taxon>Methanosarcinaceae</taxon>
        <taxon>Methanosarcina</taxon>
    </lineage>
</organism>
<proteinExistence type="predicted"/>
<evidence type="ECO:0000313" key="16">
    <source>
        <dbReference type="EMBL" id="KKH47776.1"/>
    </source>
</evidence>
<evidence type="ECO:0000313" key="24">
    <source>
        <dbReference type="Proteomes" id="UP000034001"/>
    </source>
</evidence>
<evidence type="ECO:0000313" key="12">
    <source>
        <dbReference type="EMBL" id="KKH04844.1"/>
    </source>
</evidence>
<dbReference type="EMBL" id="JJPN01000085">
    <property type="protein sequence ID" value="KKG71916.1"/>
    <property type="molecule type" value="Genomic_DNA"/>
</dbReference>
<dbReference type="EMBL" id="JJPA01000039">
    <property type="protein sequence ID" value="KKG36881.1"/>
    <property type="molecule type" value="Genomic_DNA"/>
</dbReference>
<dbReference type="EMBL" id="JJPP01000143">
    <property type="protein sequence ID" value="KKG76812.1"/>
    <property type="molecule type" value="Genomic_DNA"/>
</dbReference>
<evidence type="ECO:0000313" key="36">
    <source>
        <dbReference type="Proteomes" id="UP000034450"/>
    </source>
</evidence>
<dbReference type="Proteomes" id="UP000034152">
    <property type="component" value="Unassembled WGS sequence"/>
</dbReference>
<protein>
    <submittedName>
        <fullName evidence="4">Uncharacterized protein</fullName>
    </submittedName>
</protein>
<evidence type="ECO:0000313" key="5">
    <source>
        <dbReference type="EMBL" id="KKG57443.1"/>
    </source>
</evidence>
<evidence type="ECO:0000313" key="37">
    <source>
        <dbReference type="Proteomes" id="UP000034566"/>
    </source>
</evidence>
<evidence type="ECO:0000313" key="41">
    <source>
        <dbReference type="Proteomes" id="UP000034817"/>
    </source>
</evidence>
<evidence type="ECO:0000313" key="20">
    <source>
        <dbReference type="EMBL" id="KKH61030.1"/>
    </source>
</evidence>
<dbReference type="EMBL" id="JJPR01000145">
    <property type="protein sequence ID" value="KKG83161.1"/>
    <property type="molecule type" value="Genomic_DNA"/>
</dbReference>
<evidence type="ECO:0000313" key="9">
    <source>
        <dbReference type="EMBL" id="KKG71916.1"/>
    </source>
</evidence>
<dbReference type="Proteomes" id="UP000034925">
    <property type="component" value="Unassembled WGS sequence"/>
</dbReference>
<evidence type="ECO:0000313" key="11">
    <source>
        <dbReference type="EMBL" id="KKG83161.1"/>
    </source>
</evidence>
<evidence type="ECO:0000313" key="13">
    <source>
        <dbReference type="EMBL" id="KKH10409.1"/>
    </source>
</evidence>